<dbReference type="Gene3D" id="3.40.50.720">
    <property type="entry name" value="NAD(P)-binding Rossmann-like Domain"/>
    <property type="match status" value="1"/>
</dbReference>
<dbReference type="OrthoDB" id="417891at2759"/>
<evidence type="ECO:0000256" key="1">
    <source>
        <dbReference type="ARBA" id="ARBA00006484"/>
    </source>
</evidence>
<gene>
    <name evidence="5" type="ORF">KQ657_004798</name>
</gene>
<dbReference type="RefSeq" id="XP_043049637.1">
    <property type="nucleotide sequence ID" value="XM_043195464.1"/>
</dbReference>
<dbReference type="SUPFAM" id="SSF51735">
    <property type="entry name" value="NAD(P)-binding Rossmann-fold domains"/>
    <property type="match status" value="1"/>
</dbReference>
<dbReference type="InterPro" id="IPR020904">
    <property type="entry name" value="Sc_DH/Rdtase_CS"/>
</dbReference>
<evidence type="ECO:0000313" key="5">
    <source>
        <dbReference type="EMBL" id="KAG7194090.1"/>
    </source>
</evidence>
<reference evidence="5" key="1">
    <citation type="submission" date="2021-03" db="EMBL/GenBank/DDBJ databases">
        <authorList>
            <person name="Palmer J.M."/>
        </authorList>
    </citation>
    <scope>NUCLEOTIDE SEQUENCE</scope>
    <source>
        <strain evidence="5">ARV_011</strain>
    </source>
</reference>
<dbReference type="PANTHER" id="PTHR42760:SF133">
    <property type="entry name" value="3-OXOACYL-[ACYL-CARRIER-PROTEIN] REDUCTASE"/>
    <property type="match status" value="1"/>
</dbReference>
<dbReference type="InterPro" id="IPR002347">
    <property type="entry name" value="SDR_fam"/>
</dbReference>
<dbReference type="CDD" id="cd05233">
    <property type="entry name" value="SDR_c"/>
    <property type="match status" value="1"/>
</dbReference>
<dbReference type="Pfam" id="PF00106">
    <property type="entry name" value="adh_short"/>
    <property type="match status" value="1"/>
</dbReference>
<comment type="similarity">
    <text evidence="1 4">Belongs to the short-chain dehydrogenases/reductases (SDR) family.</text>
</comment>
<dbReference type="Proteomes" id="UP000790833">
    <property type="component" value="Unassembled WGS sequence"/>
</dbReference>
<dbReference type="GeneID" id="66118172"/>
<evidence type="ECO:0000313" key="6">
    <source>
        <dbReference type="Proteomes" id="UP000790833"/>
    </source>
</evidence>
<dbReference type="AlphaFoldDB" id="A0A9P7VA99"/>
<dbReference type="GO" id="GO:0006633">
    <property type="term" value="P:fatty acid biosynthetic process"/>
    <property type="evidence" value="ECO:0007669"/>
    <property type="project" value="TreeGrafter"/>
</dbReference>
<dbReference type="PRINTS" id="PR00080">
    <property type="entry name" value="SDRFAMILY"/>
</dbReference>
<keyword evidence="6" id="KW-1185">Reference proteome</keyword>
<name>A0A9P7VA99_9ASCO</name>
<evidence type="ECO:0000256" key="2">
    <source>
        <dbReference type="ARBA" id="ARBA00022857"/>
    </source>
</evidence>
<evidence type="ECO:0000256" key="4">
    <source>
        <dbReference type="RuleBase" id="RU000363"/>
    </source>
</evidence>
<dbReference type="GO" id="GO:0048038">
    <property type="term" value="F:quinone binding"/>
    <property type="evidence" value="ECO:0007669"/>
    <property type="project" value="TreeGrafter"/>
</dbReference>
<dbReference type="PROSITE" id="PS00061">
    <property type="entry name" value="ADH_SHORT"/>
    <property type="match status" value="1"/>
</dbReference>
<dbReference type="PANTHER" id="PTHR42760">
    <property type="entry name" value="SHORT-CHAIN DEHYDROGENASES/REDUCTASES FAMILY MEMBER"/>
    <property type="match status" value="1"/>
</dbReference>
<keyword evidence="3" id="KW-0560">Oxidoreductase</keyword>
<dbReference type="EMBL" id="JAHMUF010000008">
    <property type="protein sequence ID" value="KAG7194090.1"/>
    <property type="molecule type" value="Genomic_DNA"/>
</dbReference>
<evidence type="ECO:0000256" key="3">
    <source>
        <dbReference type="ARBA" id="ARBA00023002"/>
    </source>
</evidence>
<proteinExistence type="inferred from homology"/>
<comment type="caution">
    <text evidence="5">The sequence shown here is derived from an EMBL/GenBank/DDBJ whole genome shotgun (WGS) entry which is preliminary data.</text>
</comment>
<protein>
    <submittedName>
        <fullName evidence="5">Uncharacterized protein</fullName>
    </submittedName>
</protein>
<organism evidence="5 6">
    <name type="scientific">Scheffersomyces spartinae</name>
    <dbReference type="NCBI Taxonomy" id="45513"/>
    <lineage>
        <taxon>Eukaryota</taxon>
        <taxon>Fungi</taxon>
        <taxon>Dikarya</taxon>
        <taxon>Ascomycota</taxon>
        <taxon>Saccharomycotina</taxon>
        <taxon>Pichiomycetes</taxon>
        <taxon>Debaryomycetaceae</taxon>
        <taxon>Scheffersomyces</taxon>
    </lineage>
</organism>
<accession>A0A9P7VA99</accession>
<keyword evidence="2" id="KW-0521">NADP</keyword>
<dbReference type="GO" id="GO:0016616">
    <property type="term" value="F:oxidoreductase activity, acting on the CH-OH group of donors, NAD or NADP as acceptor"/>
    <property type="evidence" value="ECO:0007669"/>
    <property type="project" value="TreeGrafter"/>
</dbReference>
<dbReference type="PRINTS" id="PR00081">
    <property type="entry name" value="GDHRDH"/>
</dbReference>
<sequence>MDLIGRKAVITGASRGLGAALSYKLASLGCSVTLVARNKTLLNQQLNRLPVINQDQKHEMLLYDLMNLISDTDLKKSPIVNHLNQVSILVNCAGVTTHSLLARISEQDIKNTVNLDLVVPMLLSKLAYKQLFKLKHDPSILNVSSVLSITGQNVNGTSIYSASKAGLLGFTQALAHELRDKVRVNSLLPALIRETDMGSMANVGSNQSLHTISLQQVVDKAVEIITDPTINGKFVVADNEKLPIQFDY</sequence>
<dbReference type="InterPro" id="IPR036291">
    <property type="entry name" value="NAD(P)-bd_dom_sf"/>
</dbReference>